<sequence length="114" mass="12980">MGLSKFSGTIIKSVLAGLEITITRAHLAKLLGIQDYGKRISDYKSDIYYRQSIKKELYNVEETAGKSSSMKDLFIVLFKVLISNIIPRSGGTDTISWEHQHLLFFLKKEKKINL</sequence>
<dbReference type="Proteomes" id="UP000265520">
    <property type="component" value="Unassembled WGS sequence"/>
</dbReference>
<comment type="caution">
    <text evidence="1">The sequence shown here is derived from an EMBL/GenBank/DDBJ whole genome shotgun (WGS) entry which is preliminary data.</text>
</comment>
<name>A0A392R623_9FABA</name>
<dbReference type="EMBL" id="LXQA010189075">
    <property type="protein sequence ID" value="MCI31679.1"/>
    <property type="molecule type" value="Genomic_DNA"/>
</dbReference>
<reference evidence="1 2" key="1">
    <citation type="journal article" date="2018" name="Front. Plant Sci.">
        <title>Red Clover (Trifolium pratense) and Zigzag Clover (T. medium) - A Picture of Genomic Similarities and Differences.</title>
        <authorList>
            <person name="Dluhosova J."/>
            <person name="Istvanek J."/>
            <person name="Nedelnik J."/>
            <person name="Repkova J."/>
        </authorList>
    </citation>
    <scope>NUCLEOTIDE SEQUENCE [LARGE SCALE GENOMIC DNA]</scope>
    <source>
        <strain evidence="2">cv. 10/8</strain>
        <tissue evidence="1">Leaf</tissue>
    </source>
</reference>
<proteinExistence type="predicted"/>
<organism evidence="1 2">
    <name type="scientific">Trifolium medium</name>
    <dbReference type="NCBI Taxonomy" id="97028"/>
    <lineage>
        <taxon>Eukaryota</taxon>
        <taxon>Viridiplantae</taxon>
        <taxon>Streptophyta</taxon>
        <taxon>Embryophyta</taxon>
        <taxon>Tracheophyta</taxon>
        <taxon>Spermatophyta</taxon>
        <taxon>Magnoliopsida</taxon>
        <taxon>eudicotyledons</taxon>
        <taxon>Gunneridae</taxon>
        <taxon>Pentapetalae</taxon>
        <taxon>rosids</taxon>
        <taxon>fabids</taxon>
        <taxon>Fabales</taxon>
        <taxon>Fabaceae</taxon>
        <taxon>Papilionoideae</taxon>
        <taxon>50 kb inversion clade</taxon>
        <taxon>NPAAA clade</taxon>
        <taxon>Hologalegina</taxon>
        <taxon>IRL clade</taxon>
        <taxon>Trifolieae</taxon>
        <taxon>Trifolium</taxon>
    </lineage>
</organism>
<accession>A0A392R623</accession>
<dbReference type="AlphaFoldDB" id="A0A392R623"/>
<protein>
    <submittedName>
        <fullName evidence="1">Uncharacterized protein</fullName>
    </submittedName>
</protein>
<feature type="non-terminal residue" evidence="1">
    <location>
        <position position="114"/>
    </location>
</feature>
<evidence type="ECO:0000313" key="1">
    <source>
        <dbReference type="EMBL" id="MCI31679.1"/>
    </source>
</evidence>
<evidence type="ECO:0000313" key="2">
    <source>
        <dbReference type="Proteomes" id="UP000265520"/>
    </source>
</evidence>
<keyword evidence="2" id="KW-1185">Reference proteome</keyword>